<sequence length="736" mass="82816">MSLPSFTNQFPVAVLPRVGDVDLNERVAFPPLTSLASSSDDLTVVDFAVSKSMIASYLIKPSPKLLWSYALRPSAIVESIDVLDQNADGKKYYLVGITERRNYQILLVETDVGTTADGNVNITTSKEYTLTKTDDRILLVKFLSLQKILVSYASGTVEIISFDSEKDEDALQSSTKIESKRREHVIYSTMVTDLEGTLLLKVSKPTSSKTTLIYKLISITFDTTQSLAEVQNIQKEFKLDSCSFAYNAGILYQYYDSRIEAISIVNFTNTKHTLALDSIIEPNFAVSLKAPAPDRVLLANGDKLYLINVKYGALLSEYKSVSSSSNPVADIVSICQVISVKGQSQNTLNTTAFYLNLKNKDKNLYLNVVDVNVGQNKLSECLGKALTFASGKSLQNPKDLYDENSLKTTSHTDANGHSKSELDEVYDSLKEAQEQKDIDQWESILIPYLKNKKSWKEIKQKQKQKNLKSRKKDQVYQFKEFEVEHDRIVNIEFVQSLFELIFVTSPSLQFKDADFIPEYTLMYLLTSPIFPSSYAQGLIPLFEQVNNKTLMRQAIITCSNIPLKDLVQQFVKESDLDVFTDLIDRIVVNYSISEITAVFNEVVKSYDGAIDIIGLVNKLLAVKTYNNWNLIEILININGLFNWTDENIERMESLVDSKIEVLDINAYNVTLVDQVALKKNQIANSSKKQKQKEKQIMDVEAMGLLKITDQTNLGGKKVESVVDAKIPLYSVEVLEV</sequence>
<evidence type="ECO:0000313" key="4">
    <source>
        <dbReference type="EMBL" id="EDK44118.1"/>
    </source>
</evidence>
<dbReference type="eggNOG" id="ENOG502QQ4S">
    <property type="taxonomic scope" value="Eukaryota"/>
</dbReference>
<evidence type="ECO:0000259" key="3">
    <source>
        <dbReference type="Pfam" id="PF22542"/>
    </source>
</evidence>
<organism evidence="4 5">
    <name type="scientific">Lodderomyces elongisporus (strain ATCC 11503 / CBS 2605 / JCM 1781 / NBRC 1676 / NRRL YB-4239)</name>
    <name type="common">Yeast</name>
    <name type="synonym">Saccharomyces elongisporus</name>
    <dbReference type="NCBI Taxonomy" id="379508"/>
    <lineage>
        <taxon>Eukaryota</taxon>
        <taxon>Fungi</taxon>
        <taxon>Dikarya</taxon>
        <taxon>Ascomycota</taxon>
        <taxon>Saccharomycotina</taxon>
        <taxon>Pichiomycetes</taxon>
        <taxon>Debaryomycetaceae</taxon>
        <taxon>Candida/Lodderomyces clade</taxon>
        <taxon>Lodderomyces</taxon>
    </lineage>
</organism>
<feature type="domain" description="Utp8 beta-propeller" evidence="2">
    <location>
        <begin position="4"/>
        <end position="386"/>
    </location>
</feature>
<proteinExistence type="predicted"/>
<dbReference type="KEGG" id="lel:PVL30_002309"/>
<dbReference type="HOGENOM" id="CLU_024075_0_0_1"/>
<evidence type="ECO:0000259" key="2">
    <source>
        <dbReference type="Pfam" id="PF10395"/>
    </source>
</evidence>
<dbReference type="EMBL" id="CH981525">
    <property type="protein sequence ID" value="EDK44118.1"/>
    <property type="molecule type" value="Genomic_DNA"/>
</dbReference>
<dbReference type="OMA" id="IVTCPNL"/>
<evidence type="ECO:0000313" key="5">
    <source>
        <dbReference type="Proteomes" id="UP000001996"/>
    </source>
</evidence>
<evidence type="ECO:0008006" key="6">
    <source>
        <dbReference type="Google" id="ProtNLM"/>
    </source>
</evidence>
<accession>A5DY60</accession>
<name>A5DY60_LODEL</name>
<keyword evidence="5" id="KW-1185">Reference proteome</keyword>
<feature type="region of interest" description="Disordered" evidence="1">
    <location>
        <begin position="399"/>
        <end position="420"/>
    </location>
</feature>
<reference evidence="4 5" key="1">
    <citation type="journal article" date="2009" name="Nature">
        <title>Evolution of pathogenicity and sexual reproduction in eight Candida genomes.</title>
        <authorList>
            <person name="Butler G."/>
            <person name="Rasmussen M.D."/>
            <person name="Lin M.F."/>
            <person name="Santos M.A."/>
            <person name="Sakthikumar S."/>
            <person name="Munro C.A."/>
            <person name="Rheinbay E."/>
            <person name="Grabherr M."/>
            <person name="Forche A."/>
            <person name="Reedy J.L."/>
            <person name="Agrafioti I."/>
            <person name="Arnaud M.B."/>
            <person name="Bates S."/>
            <person name="Brown A.J."/>
            <person name="Brunke S."/>
            <person name="Costanzo M.C."/>
            <person name="Fitzpatrick D.A."/>
            <person name="de Groot P.W."/>
            <person name="Harris D."/>
            <person name="Hoyer L.L."/>
            <person name="Hube B."/>
            <person name="Klis F.M."/>
            <person name="Kodira C."/>
            <person name="Lennard N."/>
            <person name="Logue M.E."/>
            <person name="Martin R."/>
            <person name="Neiman A.M."/>
            <person name="Nikolaou E."/>
            <person name="Quail M.A."/>
            <person name="Quinn J."/>
            <person name="Santos M.C."/>
            <person name="Schmitzberger F.F."/>
            <person name="Sherlock G."/>
            <person name="Shah P."/>
            <person name="Silverstein K.A."/>
            <person name="Skrzypek M.S."/>
            <person name="Soll D."/>
            <person name="Staggs R."/>
            <person name="Stansfield I."/>
            <person name="Stumpf M.P."/>
            <person name="Sudbery P.E."/>
            <person name="Srikantha T."/>
            <person name="Zeng Q."/>
            <person name="Berman J."/>
            <person name="Berriman M."/>
            <person name="Heitman J."/>
            <person name="Gow N.A."/>
            <person name="Lorenz M.C."/>
            <person name="Birren B.W."/>
            <person name="Kellis M."/>
            <person name="Cuomo C.A."/>
        </authorList>
    </citation>
    <scope>NUCLEOTIDE SEQUENCE [LARGE SCALE GENOMIC DNA]</scope>
    <source>
        <strain evidence="5">ATCC 11503 / BCRC 21390 / CBS 2605 / JCM 1781 / NBRC 1676 / NRRL YB-4239</strain>
    </source>
</reference>
<dbReference type="InParanoid" id="A5DY60"/>
<dbReference type="Pfam" id="PF22542">
    <property type="entry name" value="Utp8_C"/>
    <property type="match status" value="1"/>
</dbReference>
<dbReference type="FunCoup" id="A5DY60">
    <property type="interactions" value="320"/>
</dbReference>
<dbReference type="VEuPathDB" id="FungiDB:LELG_02297"/>
<dbReference type="Proteomes" id="UP000001996">
    <property type="component" value="Unassembled WGS sequence"/>
</dbReference>
<dbReference type="AlphaFoldDB" id="A5DY60"/>
<dbReference type="InterPro" id="IPR053881">
    <property type="entry name" value="Utp8_C"/>
</dbReference>
<gene>
    <name evidence="4" type="ORF">LELG_02297</name>
</gene>
<dbReference type="InterPro" id="IPR018843">
    <property type="entry name" value="Utp8_b-prop"/>
</dbReference>
<feature type="domain" description="Utp8 C-terminal" evidence="3">
    <location>
        <begin position="395"/>
        <end position="736"/>
    </location>
</feature>
<protein>
    <recommendedName>
        <fullName evidence="6">U3 small nucleolar RNA-associated protein 8</fullName>
    </recommendedName>
</protein>
<evidence type="ECO:0000256" key="1">
    <source>
        <dbReference type="SAM" id="MobiDB-lite"/>
    </source>
</evidence>
<dbReference type="OrthoDB" id="4055624at2759"/>
<dbReference type="GeneID" id="5234458"/>
<dbReference type="STRING" id="379508.A5DY60"/>
<dbReference type="Pfam" id="PF10395">
    <property type="entry name" value="Utp8_b_propeller"/>
    <property type="match status" value="1"/>
</dbReference>